<sequence>MSATKDKKDEYILLEGSTSTPSVSTSFSTQLESLPLEVETPNFHSWDNILQEILEVVFQKLVEYQDDSSIQTILTCRLINKHWKSIADSVMETSCLSMFNKVFEFELSSHQGAPIDKELSSFIPSLEVVPQKGYRHGTNLLEKVSCPHFLLDDVVQGSPFPSKSVIFKGDEERNGIMLPKSSFKDGYHPVSVLKLVGNIGKTLSSAVFYKVTFPSPYFAMVLLNEMTNLKALLFTQVTLLSVGEADFGKKYKLSPLPHLKILKLHLTYVVTKLRAHSGSERGVTFNNWLTESYGKTLTHLEVYEAEYFTRIPTRNNFVNLKVLTIFHACNFTIQNSETLPHLQKLSLFYLADEDGDILFEDYSNFLQNFAPTLVYLKLQLWVDDVKSEESDFSTKIVTTFPNLNEFWYPYPRSRKDVAVLRYFLERFPKLTKLNLSWGSGMGMDVVEREDFWSVCPDLQRIYVYSSSNEQEDAIVTYRKTSKTQRE</sequence>
<organism evidence="1 2">
    <name type="scientific">Orchesella dallaii</name>
    <dbReference type="NCBI Taxonomy" id="48710"/>
    <lineage>
        <taxon>Eukaryota</taxon>
        <taxon>Metazoa</taxon>
        <taxon>Ecdysozoa</taxon>
        <taxon>Arthropoda</taxon>
        <taxon>Hexapoda</taxon>
        <taxon>Collembola</taxon>
        <taxon>Entomobryomorpha</taxon>
        <taxon>Entomobryoidea</taxon>
        <taxon>Orchesellidae</taxon>
        <taxon>Orchesellinae</taxon>
        <taxon>Orchesella</taxon>
    </lineage>
</organism>
<dbReference type="Proteomes" id="UP001642540">
    <property type="component" value="Unassembled WGS sequence"/>
</dbReference>
<dbReference type="SUPFAM" id="SSF52047">
    <property type="entry name" value="RNI-like"/>
    <property type="match status" value="1"/>
</dbReference>
<gene>
    <name evidence="1" type="ORF">ODALV1_LOCUS3495</name>
</gene>
<reference evidence="1 2" key="1">
    <citation type="submission" date="2024-08" db="EMBL/GenBank/DDBJ databases">
        <authorList>
            <person name="Cucini C."/>
            <person name="Frati F."/>
        </authorList>
    </citation>
    <scope>NUCLEOTIDE SEQUENCE [LARGE SCALE GENOMIC DNA]</scope>
</reference>
<dbReference type="InterPro" id="IPR032675">
    <property type="entry name" value="LRR_dom_sf"/>
</dbReference>
<evidence type="ECO:0000313" key="2">
    <source>
        <dbReference type="Proteomes" id="UP001642540"/>
    </source>
</evidence>
<proteinExistence type="predicted"/>
<dbReference type="EMBL" id="CAXLJM020000011">
    <property type="protein sequence ID" value="CAL8076506.1"/>
    <property type="molecule type" value="Genomic_DNA"/>
</dbReference>
<dbReference type="Gene3D" id="3.80.10.10">
    <property type="entry name" value="Ribonuclease Inhibitor"/>
    <property type="match status" value="1"/>
</dbReference>
<keyword evidence="2" id="KW-1185">Reference proteome</keyword>
<protein>
    <recommendedName>
        <fullName evidence="3">F-box domain-containing protein</fullName>
    </recommendedName>
</protein>
<name>A0ABP1PT81_9HEXA</name>
<evidence type="ECO:0000313" key="1">
    <source>
        <dbReference type="EMBL" id="CAL8076506.1"/>
    </source>
</evidence>
<evidence type="ECO:0008006" key="3">
    <source>
        <dbReference type="Google" id="ProtNLM"/>
    </source>
</evidence>
<comment type="caution">
    <text evidence="1">The sequence shown here is derived from an EMBL/GenBank/DDBJ whole genome shotgun (WGS) entry which is preliminary data.</text>
</comment>
<accession>A0ABP1PT81</accession>